<dbReference type="SUPFAM" id="SSF53335">
    <property type="entry name" value="S-adenosyl-L-methionine-dependent methyltransferases"/>
    <property type="match status" value="1"/>
</dbReference>
<organism evidence="4 5">
    <name type="scientific">Halococcus salifodinae DSM 8989</name>
    <dbReference type="NCBI Taxonomy" id="1227456"/>
    <lineage>
        <taxon>Archaea</taxon>
        <taxon>Methanobacteriati</taxon>
        <taxon>Methanobacteriota</taxon>
        <taxon>Stenosarchaea group</taxon>
        <taxon>Halobacteria</taxon>
        <taxon>Halobacteriales</taxon>
        <taxon>Halococcaceae</taxon>
        <taxon>Halococcus</taxon>
    </lineage>
</organism>
<dbReference type="PATRIC" id="fig|1227456.3.peg.2549"/>
<reference evidence="4 5" key="1">
    <citation type="journal article" date="2014" name="PLoS Genet.">
        <title>Phylogenetically driven sequencing of extremely halophilic archaea reveals strategies for static and dynamic osmo-response.</title>
        <authorList>
            <person name="Becker E.A."/>
            <person name="Seitzer P.M."/>
            <person name="Tritt A."/>
            <person name="Larsen D."/>
            <person name="Krusor M."/>
            <person name="Yao A.I."/>
            <person name="Wu D."/>
            <person name="Madern D."/>
            <person name="Eisen J.A."/>
            <person name="Darling A.E."/>
            <person name="Facciotti M.T."/>
        </authorList>
    </citation>
    <scope>NUCLEOTIDE SEQUENCE [LARGE SCALE GENOMIC DNA]</scope>
    <source>
        <strain evidence="4 5">DSM 8989</strain>
    </source>
</reference>
<name>M0N2Q7_9EURY</name>
<dbReference type="OrthoDB" id="59816at2157"/>
<dbReference type="InterPro" id="IPR005353">
    <property type="entry name" value="UPF0146"/>
</dbReference>
<evidence type="ECO:0000256" key="1">
    <source>
        <dbReference type="ARBA" id="ARBA00006969"/>
    </source>
</evidence>
<comment type="caution">
    <text evidence="4">The sequence shown here is derived from an EMBL/GenBank/DDBJ whole genome shotgun (WGS) entry which is preliminary data.</text>
</comment>
<keyword evidence="5" id="KW-1185">Reference proteome</keyword>
<feature type="compositionally biased region" description="Basic and acidic residues" evidence="3">
    <location>
        <begin position="135"/>
        <end position="160"/>
    </location>
</feature>
<gene>
    <name evidence="4" type="ORF">C450_12600</name>
</gene>
<protein>
    <recommendedName>
        <fullName evidence="2">UPF0146 protein C450_12600</fullName>
    </recommendedName>
</protein>
<dbReference type="HAMAP" id="MF_00341">
    <property type="entry name" value="UPF0146"/>
    <property type="match status" value="1"/>
</dbReference>
<evidence type="ECO:0000313" key="4">
    <source>
        <dbReference type="EMBL" id="EMA50975.1"/>
    </source>
</evidence>
<evidence type="ECO:0000313" key="5">
    <source>
        <dbReference type="Proteomes" id="UP000011625"/>
    </source>
</evidence>
<evidence type="ECO:0000256" key="3">
    <source>
        <dbReference type="SAM" id="MobiDB-lite"/>
    </source>
</evidence>
<sequence>MNPLTRALAARLAEFDRLVEVGVGTRTGLAGALADTGATVTATDIRSCSVPDGVAFVRDDVTDPTLETYADADAIYARNLPPELHRPARDLAREVDVSFLFTTLGGEFPTVPTATETLPGGTLFRATERGPVGSRRGENVRAPDRRGARGDAGRRRGERA</sequence>
<dbReference type="AlphaFoldDB" id="M0N2Q7"/>
<dbReference type="EMBL" id="AOME01000069">
    <property type="protein sequence ID" value="EMA50975.1"/>
    <property type="molecule type" value="Genomic_DNA"/>
</dbReference>
<accession>M0N2Q7</accession>
<dbReference type="Gene3D" id="3.40.50.150">
    <property type="entry name" value="Vaccinia Virus protein VP39"/>
    <property type="match status" value="1"/>
</dbReference>
<dbReference type="STRING" id="1227456.C450_12600"/>
<proteinExistence type="inferred from homology"/>
<feature type="region of interest" description="Disordered" evidence="3">
    <location>
        <begin position="114"/>
        <end position="160"/>
    </location>
</feature>
<evidence type="ECO:0000256" key="2">
    <source>
        <dbReference type="HAMAP-Rule" id="MF_00341"/>
    </source>
</evidence>
<dbReference type="RefSeq" id="WP_005043789.1">
    <property type="nucleotide sequence ID" value="NZ_AOME01000069.1"/>
</dbReference>
<dbReference type="Pfam" id="PF03686">
    <property type="entry name" value="UPF0146"/>
    <property type="match status" value="1"/>
</dbReference>
<dbReference type="InterPro" id="IPR029063">
    <property type="entry name" value="SAM-dependent_MTases_sf"/>
</dbReference>
<comment type="similarity">
    <text evidence="1 2">Belongs to the UPF0146 family.</text>
</comment>
<dbReference type="Proteomes" id="UP000011625">
    <property type="component" value="Unassembled WGS sequence"/>
</dbReference>